<dbReference type="AlphaFoldDB" id="A0ABD5MKV8"/>
<evidence type="ECO:0000313" key="2">
    <source>
        <dbReference type="EMBL" id="MFB9823180.1"/>
    </source>
</evidence>
<dbReference type="PANTHER" id="PTHR11082">
    <property type="entry name" value="TRNA-DIHYDROURIDINE SYNTHASE"/>
    <property type="match status" value="1"/>
</dbReference>
<gene>
    <name evidence="2" type="ORF">ACFFOL_03125</name>
</gene>
<sequence>MGTAATAADLDIDPPLALASLSGDSDAEWARAGDDYAGAAFLGGIAVDAESRAAVREMVADRDRDEFLPEDPLAWIDDQLDALADSEADLRAGVNVRATTPTAVRDAAAVCADHGAIVEVNAHCRQAELCAVGCGETLLSDTDRLSEYVAAAAGTGADVSVKVRAEVQSVDLAEVAGAVADAGADAIHVDAMDSEGVVGVVKDAAPGLVVIANNGVRGRRTVREYLAAGADAVSVGRPSDDERVLRRVRTAVDEWADEAGQPGVAAGAGPPEVGR</sequence>
<organism evidence="2 3">
    <name type="scientific">Halobaculum roseum</name>
    <dbReference type="NCBI Taxonomy" id="2175149"/>
    <lineage>
        <taxon>Archaea</taxon>
        <taxon>Methanobacteriati</taxon>
        <taxon>Methanobacteriota</taxon>
        <taxon>Stenosarchaea group</taxon>
        <taxon>Halobacteria</taxon>
        <taxon>Halobacteriales</taxon>
        <taxon>Haloferacaceae</taxon>
        <taxon>Halobaculum</taxon>
    </lineage>
</organism>
<evidence type="ECO:0000313" key="3">
    <source>
        <dbReference type="Proteomes" id="UP001589595"/>
    </source>
</evidence>
<dbReference type="SUPFAM" id="SSF51395">
    <property type="entry name" value="FMN-linked oxidoreductases"/>
    <property type="match status" value="1"/>
</dbReference>
<dbReference type="InterPro" id="IPR013785">
    <property type="entry name" value="Aldolase_TIM"/>
</dbReference>
<dbReference type="PANTHER" id="PTHR11082:SF36">
    <property type="entry name" value="DUS-LIKE FMN-BINDING DOMAIN-CONTAINING PROTEIN"/>
    <property type="match status" value="1"/>
</dbReference>
<proteinExistence type="predicted"/>
<comment type="caution">
    <text evidence="2">The sequence shown here is derived from an EMBL/GenBank/DDBJ whole genome shotgun (WGS) entry which is preliminary data.</text>
</comment>
<dbReference type="InterPro" id="IPR035587">
    <property type="entry name" value="DUS-like_FMN-bd"/>
</dbReference>
<reference evidence="2" key="1">
    <citation type="submission" date="2024-09" db="EMBL/GenBank/DDBJ databases">
        <authorList>
            <person name="Sun Q."/>
        </authorList>
    </citation>
    <scope>NUCLEOTIDE SEQUENCE [LARGE SCALE GENOMIC DNA]</scope>
    <source>
        <strain evidence="2">JCM 31273</strain>
    </source>
</reference>
<dbReference type="Gene3D" id="3.20.20.70">
    <property type="entry name" value="Aldolase class I"/>
    <property type="match status" value="1"/>
</dbReference>
<feature type="domain" description="DUS-like FMN-binding" evidence="1">
    <location>
        <begin position="54"/>
        <end position="240"/>
    </location>
</feature>
<accession>A0ABD5MKV8</accession>
<protein>
    <submittedName>
        <fullName evidence="2">tRNA-dihydrouridine synthase</fullName>
    </submittedName>
</protein>
<dbReference type="Proteomes" id="UP001589595">
    <property type="component" value="Unassembled WGS sequence"/>
</dbReference>
<dbReference type="RefSeq" id="WP_390182297.1">
    <property type="nucleotide sequence ID" value="NZ_CP082286.1"/>
</dbReference>
<name>A0ABD5MKV8_9EURY</name>
<dbReference type="Pfam" id="PF01207">
    <property type="entry name" value="Dus"/>
    <property type="match status" value="1"/>
</dbReference>
<keyword evidence="3" id="KW-1185">Reference proteome</keyword>
<dbReference type="EMBL" id="JBHMAJ010000001">
    <property type="protein sequence ID" value="MFB9823180.1"/>
    <property type="molecule type" value="Genomic_DNA"/>
</dbReference>
<dbReference type="GeneID" id="67209472"/>
<evidence type="ECO:0000259" key="1">
    <source>
        <dbReference type="Pfam" id="PF01207"/>
    </source>
</evidence>